<evidence type="ECO:0000256" key="1">
    <source>
        <dbReference type="SAM" id="Coils"/>
    </source>
</evidence>
<name>A0A495MIN2_9FLAO</name>
<evidence type="ECO:0000313" key="3">
    <source>
        <dbReference type="EMBL" id="RKS25834.1"/>
    </source>
</evidence>
<proteinExistence type="predicted"/>
<feature type="chain" id="PRO_5019801994" description="Outer membrane protein with beta-barrel domain" evidence="2">
    <location>
        <begin position="22"/>
        <end position="352"/>
    </location>
</feature>
<keyword evidence="2" id="KW-0732">Signal</keyword>
<comment type="caution">
    <text evidence="3">The sequence shown here is derived from an EMBL/GenBank/DDBJ whole genome shotgun (WGS) entry which is preliminary data.</text>
</comment>
<reference evidence="3 4" key="1">
    <citation type="submission" date="2018-10" db="EMBL/GenBank/DDBJ databases">
        <title>Genomic Encyclopedia of Archaeal and Bacterial Type Strains, Phase II (KMG-II): from individual species to whole genera.</title>
        <authorList>
            <person name="Goeker M."/>
        </authorList>
    </citation>
    <scope>NUCLEOTIDE SEQUENCE [LARGE SCALE GENOMIC DNA]</scope>
    <source>
        <strain evidence="3 4">DSM 29537</strain>
    </source>
</reference>
<sequence length="352" mass="40452">MQKIIFYAAALLCLFASKAFAQETFEQRAKAIAQRIEAITKEEKDALKEEVEAVNKQLDNGEISQEEADSQKATLADIRAKNIEERVGTEEAKLTALVKEKVDGKLPPERRKTAFSIYWDSWDKDSKKRDSIVRTRSESRTTSQFVFAFGLNNALTEGDLSSVEGSDYRVWGSHFYEWGITFNTRLAKNHNLLHAKYGLSLMYNNLRPTDNRNFVVNGDQTNLVTNPINLKDSRFRNVYLVVPVHLEFDFTKKRVTEKRTYFHSHESFRFGIGGYGGVNVKSKQILRYEIDNHNVKERSKGDFNVNDFIYGLSAYIGYGEISLYAKYDLNTIFRDNPVDQNNISVGIRFDLN</sequence>
<evidence type="ECO:0000256" key="2">
    <source>
        <dbReference type="SAM" id="SignalP"/>
    </source>
</evidence>
<dbReference type="Proteomes" id="UP000277579">
    <property type="component" value="Unassembled WGS sequence"/>
</dbReference>
<dbReference type="RefSeq" id="WP_121375204.1">
    <property type="nucleotide sequence ID" value="NZ_RBLC01000001.1"/>
</dbReference>
<evidence type="ECO:0000313" key="4">
    <source>
        <dbReference type="Proteomes" id="UP000277579"/>
    </source>
</evidence>
<gene>
    <name evidence="3" type="ORF">CLV94_0879</name>
</gene>
<evidence type="ECO:0008006" key="5">
    <source>
        <dbReference type="Google" id="ProtNLM"/>
    </source>
</evidence>
<protein>
    <recommendedName>
        <fullName evidence="5">Outer membrane protein with beta-barrel domain</fullName>
    </recommendedName>
</protein>
<keyword evidence="4" id="KW-1185">Reference proteome</keyword>
<feature type="signal peptide" evidence="2">
    <location>
        <begin position="1"/>
        <end position="21"/>
    </location>
</feature>
<dbReference type="EMBL" id="RBLC01000001">
    <property type="protein sequence ID" value="RKS25834.1"/>
    <property type="molecule type" value="Genomic_DNA"/>
</dbReference>
<dbReference type="OrthoDB" id="1466811at2"/>
<keyword evidence="1" id="KW-0175">Coiled coil</keyword>
<dbReference type="AlphaFoldDB" id="A0A495MIN2"/>
<organism evidence="3 4">
    <name type="scientific">Flavobacterium endophyticum</name>
    <dbReference type="NCBI Taxonomy" id="1540163"/>
    <lineage>
        <taxon>Bacteria</taxon>
        <taxon>Pseudomonadati</taxon>
        <taxon>Bacteroidota</taxon>
        <taxon>Flavobacteriia</taxon>
        <taxon>Flavobacteriales</taxon>
        <taxon>Flavobacteriaceae</taxon>
        <taxon>Flavobacterium</taxon>
    </lineage>
</organism>
<accession>A0A495MIN2</accession>
<feature type="coiled-coil region" evidence="1">
    <location>
        <begin position="37"/>
        <end position="100"/>
    </location>
</feature>